<accession>A0A0L0DIX6</accession>
<sequence>MSGSGAGKKRKAPGDPADDTARNVKSRPLGSASSDQPDLEAWASVLEEANEALVVVRADELDDDSITAATRSLETAGVVVITDISRETQGAVLAGLAHAFDAMFGHTEGYLELQETLSGNLAAVDAAAKGEAKVDAACIALRNQVKTRRAAEGHCIASFSYLRTARPKPKHRLVASAPGEWIHGVELHHSAAYRLAFARLYAEPGLHAAVMAMTGGDMVSLDSGMVRCRESGVDRKTVAKCTVDHTDMYTTGVRRVQAIFYAADPGNIHLGFVPGSHRLVAPGKAFSVPSILKSKASSARALIARHMIAGPERSLVLFVQGVVHGEHVFADRDHRDLWVAPSVDNPKLPAKGVLTARLACGVQAASYTQEERRALAAFLAHDLKPESLGTANKHHPTIHANTT</sequence>
<dbReference type="GeneID" id="25566229"/>
<organism evidence="2 3">
    <name type="scientific">Thecamonas trahens ATCC 50062</name>
    <dbReference type="NCBI Taxonomy" id="461836"/>
    <lineage>
        <taxon>Eukaryota</taxon>
        <taxon>Apusozoa</taxon>
        <taxon>Apusomonadida</taxon>
        <taxon>Apusomonadidae</taxon>
        <taxon>Thecamonas</taxon>
    </lineage>
</organism>
<evidence type="ECO:0000313" key="2">
    <source>
        <dbReference type="EMBL" id="KNC51273.1"/>
    </source>
</evidence>
<reference evidence="2 3" key="1">
    <citation type="submission" date="2010-05" db="EMBL/GenBank/DDBJ databases">
        <title>The Genome Sequence of Thecamonas trahens ATCC 50062.</title>
        <authorList>
            <consortium name="The Broad Institute Genome Sequencing Platform"/>
            <person name="Russ C."/>
            <person name="Cuomo C."/>
            <person name="Shea T."/>
            <person name="Young S.K."/>
            <person name="Zeng Q."/>
            <person name="Koehrsen M."/>
            <person name="Haas B."/>
            <person name="Borodovsky M."/>
            <person name="Guigo R."/>
            <person name="Alvarado L."/>
            <person name="Berlin A."/>
            <person name="Bochicchio J."/>
            <person name="Borenstein D."/>
            <person name="Chapman S."/>
            <person name="Chen Z."/>
            <person name="Freedman E."/>
            <person name="Gellesch M."/>
            <person name="Goldberg J."/>
            <person name="Griggs A."/>
            <person name="Gujja S."/>
            <person name="Heilman E."/>
            <person name="Heiman D."/>
            <person name="Hepburn T."/>
            <person name="Howarth C."/>
            <person name="Jen D."/>
            <person name="Larson L."/>
            <person name="Mehta T."/>
            <person name="Park D."/>
            <person name="Pearson M."/>
            <person name="Roberts A."/>
            <person name="Saif S."/>
            <person name="Shenoy N."/>
            <person name="Sisk P."/>
            <person name="Stolte C."/>
            <person name="Sykes S."/>
            <person name="Thomson T."/>
            <person name="Walk T."/>
            <person name="White J."/>
            <person name="Yandava C."/>
            <person name="Burger G."/>
            <person name="Gray M.W."/>
            <person name="Holland P.W.H."/>
            <person name="King N."/>
            <person name="Lang F.B.F."/>
            <person name="Roger A.J."/>
            <person name="Ruiz-Trillo I."/>
            <person name="Lander E."/>
            <person name="Nusbaum C."/>
        </authorList>
    </citation>
    <scope>NUCLEOTIDE SEQUENCE [LARGE SCALE GENOMIC DNA]</scope>
    <source>
        <strain evidence="2 3">ATCC 50062</strain>
    </source>
</reference>
<dbReference type="AlphaFoldDB" id="A0A0L0DIX6"/>
<feature type="region of interest" description="Disordered" evidence="1">
    <location>
        <begin position="1"/>
        <end position="37"/>
    </location>
</feature>
<protein>
    <submittedName>
        <fullName evidence="2">Uncharacterized protein</fullName>
    </submittedName>
</protein>
<gene>
    <name evidence="2" type="ORF">AMSG_07276</name>
</gene>
<keyword evidence="3" id="KW-1185">Reference proteome</keyword>
<evidence type="ECO:0000313" key="3">
    <source>
        <dbReference type="Proteomes" id="UP000054408"/>
    </source>
</evidence>
<dbReference type="Proteomes" id="UP000054408">
    <property type="component" value="Unassembled WGS sequence"/>
</dbReference>
<dbReference type="EMBL" id="GL349466">
    <property type="protein sequence ID" value="KNC51273.1"/>
    <property type="molecule type" value="Genomic_DNA"/>
</dbReference>
<dbReference type="RefSeq" id="XP_013756201.1">
    <property type="nucleotide sequence ID" value="XM_013900747.1"/>
</dbReference>
<name>A0A0L0DIX6_THETB</name>
<evidence type="ECO:0000256" key="1">
    <source>
        <dbReference type="SAM" id="MobiDB-lite"/>
    </source>
</evidence>
<proteinExistence type="predicted"/>